<dbReference type="EMBL" id="JAQIFT010000010">
    <property type="protein sequence ID" value="MDA3730275.1"/>
    <property type="molecule type" value="Genomic_DNA"/>
</dbReference>
<gene>
    <name evidence="1" type="ORF">PBV87_01980</name>
</gene>
<comment type="caution">
    <text evidence="1">The sequence shown here is derived from an EMBL/GenBank/DDBJ whole genome shotgun (WGS) entry which is preliminary data.</text>
</comment>
<dbReference type="Proteomes" id="UP001169242">
    <property type="component" value="Unassembled WGS sequence"/>
</dbReference>
<protein>
    <recommendedName>
        <fullName evidence="3">Permuted papain-like amidase YaeF/Yiix C92 family enzyme</fullName>
    </recommendedName>
</protein>
<accession>A0AA42DJT7</accession>
<dbReference type="RefSeq" id="WP_271010947.1">
    <property type="nucleotide sequence ID" value="NZ_JAQIFT010000010.1"/>
</dbReference>
<dbReference type="SUPFAM" id="SSF54001">
    <property type="entry name" value="Cysteine proteinases"/>
    <property type="match status" value="1"/>
</dbReference>
<dbReference type="AlphaFoldDB" id="A0AA42DJT7"/>
<name>A0AA42DJT7_9FIRM</name>
<sequence>MKTIYIMLTKTESIFCYLIKKYTREPYAHVSLLFTDDFTHGYSFSRKKIRNPFIGGFRCEDYIKWVAAFPKTECQMYRLTISDVQYEKLTSLLSEFCLEEEKYKYNILGVIGRLFNIKIQPKHSYFCSQFVSYILSEAGILEFNKEPILTTAKDFRTHSDLNLIYEGFLNTLLGDPKGLIFCDQLVS</sequence>
<proteinExistence type="predicted"/>
<reference evidence="1" key="1">
    <citation type="journal article" date="2023" name="Int. J. Syst. Evol. Microbiol.">
        <title>&lt;i&gt;Holtiella tumoricola&lt;/i&gt; gen. nov. sp. nov., isolated from a human clinical sample.</title>
        <authorList>
            <person name="Allen-Vercoe E."/>
            <person name="Daigneault M.C."/>
            <person name="Vancuren S.J."/>
            <person name="Cochrane K."/>
            <person name="O'Neal L.L."/>
            <person name="Sankaranarayanan K."/>
            <person name="Lawson P.A."/>
        </authorList>
    </citation>
    <scope>NUCLEOTIDE SEQUENCE</scope>
    <source>
        <strain evidence="1">CC70A</strain>
    </source>
</reference>
<dbReference type="InterPro" id="IPR038765">
    <property type="entry name" value="Papain-like_cys_pep_sf"/>
</dbReference>
<evidence type="ECO:0000313" key="1">
    <source>
        <dbReference type="EMBL" id="MDA3730275.1"/>
    </source>
</evidence>
<evidence type="ECO:0008006" key="3">
    <source>
        <dbReference type="Google" id="ProtNLM"/>
    </source>
</evidence>
<evidence type="ECO:0000313" key="2">
    <source>
        <dbReference type="Proteomes" id="UP001169242"/>
    </source>
</evidence>
<dbReference type="Gene3D" id="3.90.1720.10">
    <property type="entry name" value="endopeptidase domain like (from Nostoc punctiforme)"/>
    <property type="match status" value="1"/>
</dbReference>
<keyword evidence="2" id="KW-1185">Reference proteome</keyword>
<organism evidence="1 2">
    <name type="scientific">Holtiella tumoricola</name>
    <dbReference type="NCBI Taxonomy" id="3018743"/>
    <lineage>
        <taxon>Bacteria</taxon>
        <taxon>Bacillati</taxon>
        <taxon>Bacillota</taxon>
        <taxon>Clostridia</taxon>
        <taxon>Lachnospirales</taxon>
        <taxon>Cellulosilyticaceae</taxon>
        <taxon>Holtiella</taxon>
    </lineage>
</organism>